<reference evidence="2" key="1">
    <citation type="journal article" date="2014" name="Front. Microbiol.">
        <title>High frequency of phylogenetically diverse reductive dehalogenase-homologous genes in deep subseafloor sedimentary metagenomes.</title>
        <authorList>
            <person name="Kawai M."/>
            <person name="Futagami T."/>
            <person name="Toyoda A."/>
            <person name="Takaki Y."/>
            <person name="Nishi S."/>
            <person name="Hori S."/>
            <person name="Arai W."/>
            <person name="Tsubouchi T."/>
            <person name="Morono Y."/>
            <person name="Uchiyama I."/>
            <person name="Ito T."/>
            <person name="Fujiyama A."/>
            <person name="Inagaki F."/>
            <person name="Takami H."/>
        </authorList>
    </citation>
    <scope>NUCLEOTIDE SEQUENCE</scope>
    <source>
        <strain evidence="2">Expedition CK06-06</strain>
    </source>
</reference>
<accession>X0UW48</accession>
<evidence type="ECO:0000313" key="2">
    <source>
        <dbReference type="EMBL" id="GAG09950.1"/>
    </source>
</evidence>
<feature type="region of interest" description="Disordered" evidence="1">
    <location>
        <begin position="41"/>
        <end position="61"/>
    </location>
</feature>
<gene>
    <name evidence="2" type="ORF">S01H1_37114</name>
</gene>
<feature type="compositionally biased region" description="Basic and acidic residues" evidence="1">
    <location>
        <begin position="41"/>
        <end position="55"/>
    </location>
</feature>
<dbReference type="AlphaFoldDB" id="X0UW48"/>
<sequence>MKHKLTHSLYEAKKVQKDLYEVCTTNYWNNGTHTVKDISHHATEREAQEQKEINKHKNQIK</sequence>
<evidence type="ECO:0000256" key="1">
    <source>
        <dbReference type="SAM" id="MobiDB-lite"/>
    </source>
</evidence>
<protein>
    <submittedName>
        <fullName evidence="2">Uncharacterized protein</fullName>
    </submittedName>
</protein>
<dbReference type="EMBL" id="BARS01023299">
    <property type="protein sequence ID" value="GAG09950.1"/>
    <property type="molecule type" value="Genomic_DNA"/>
</dbReference>
<organism evidence="2">
    <name type="scientific">marine sediment metagenome</name>
    <dbReference type="NCBI Taxonomy" id="412755"/>
    <lineage>
        <taxon>unclassified sequences</taxon>
        <taxon>metagenomes</taxon>
        <taxon>ecological metagenomes</taxon>
    </lineage>
</organism>
<name>X0UW48_9ZZZZ</name>
<comment type="caution">
    <text evidence="2">The sequence shown here is derived from an EMBL/GenBank/DDBJ whole genome shotgun (WGS) entry which is preliminary data.</text>
</comment>
<proteinExistence type="predicted"/>